<dbReference type="AlphaFoldDB" id="A0A848HN21"/>
<name>A0A848HN21_9BURK</name>
<proteinExistence type="predicted"/>
<dbReference type="Pfam" id="PF06865">
    <property type="entry name" value="Ppnp"/>
    <property type="match status" value="1"/>
</dbReference>
<keyword evidence="2" id="KW-0808">Transferase</keyword>
<dbReference type="GO" id="GO:0005829">
    <property type="term" value="C:cytosol"/>
    <property type="evidence" value="ECO:0007669"/>
    <property type="project" value="TreeGrafter"/>
</dbReference>
<gene>
    <name evidence="3" type="ORF">HHL21_02275</name>
</gene>
<comment type="caution">
    <text evidence="3">The sequence shown here is derived from an EMBL/GenBank/DDBJ whole genome shotgun (WGS) entry which is preliminary data.</text>
</comment>
<organism evidence="3 4">
    <name type="scientific">Massilia polaris</name>
    <dbReference type="NCBI Taxonomy" id="2728846"/>
    <lineage>
        <taxon>Bacteria</taxon>
        <taxon>Pseudomonadati</taxon>
        <taxon>Pseudomonadota</taxon>
        <taxon>Betaproteobacteria</taxon>
        <taxon>Burkholderiales</taxon>
        <taxon>Oxalobacteraceae</taxon>
        <taxon>Telluria group</taxon>
        <taxon>Massilia</taxon>
    </lineage>
</organism>
<evidence type="ECO:0000313" key="3">
    <source>
        <dbReference type="EMBL" id="NML59928.1"/>
    </source>
</evidence>
<evidence type="ECO:0000256" key="1">
    <source>
        <dbReference type="ARBA" id="ARBA00022676"/>
    </source>
</evidence>
<accession>A0A848HN21</accession>
<keyword evidence="4" id="KW-1185">Reference proteome</keyword>
<reference evidence="3 4" key="1">
    <citation type="submission" date="2020-04" db="EMBL/GenBank/DDBJ databases">
        <title>Massilia sp. RP-1-19 isolated from soil.</title>
        <authorList>
            <person name="Dahal R.H."/>
        </authorList>
    </citation>
    <scope>NUCLEOTIDE SEQUENCE [LARGE SCALE GENOMIC DNA]</scope>
    <source>
        <strain evidence="3 4">RP-1-19</strain>
    </source>
</reference>
<dbReference type="EMBL" id="JABBGG010000001">
    <property type="protein sequence ID" value="NML59928.1"/>
    <property type="molecule type" value="Genomic_DNA"/>
</dbReference>
<dbReference type="GO" id="GO:0004731">
    <property type="term" value="F:purine-nucleoside phosphorylase activity"/>
    <property type="evidence" value="ECO:0007669"/>
    <property type="project" value="TreeGrafter"/>
</dbReference>
<dbReference type="InterPro" id="IPR011051">
    <property type="entry name" value="RmlC_Cupin_sf"/>
</dbReference>
<dbReference type="SUPFAM" id="SSF51182">
    <property type="entry name" value="RmlC-like cupins"/>
    <property type="match status" value="1"/>
</dbReference>
<dbReference type="RefSeq" id="WP_169463614.1">
    <property type="nucleotide sequence ID" value="NZ_JABBGG010000001.1"/>
</dbReference>
<evidence type="ECO:0000256" key="2">
    <source>
        <dbReference type="ARBA" id="ARBA00022679"/>
    </source>
</evidence>
<dbReference type="Proteomes" id="UP000583752">
    <property type="component" value="Unassembled WGS sequence"/>
</dbReference>
<keyword evidence="1" id="KW-0328">Glycosyltransferase</keyword>
<protein>
    <submittedName>
        <fullName evidence="3">Pyrimidine/purine nucleoside phosphorylase</fullName>
    </submittedName>
</protein>
<dbReference type="GO" id="GO:0016154">
    <property type="term" value="F:pyrimidine-nucleoside phosphorylase activity"/>
    <property type="evidence" value="ECO:0007669"/>
    <property type="project" value="TreeGrafter"/>
</dbReference>
<evidence type="ECO:0000313" key="4">
    <source>
        <dbReference type="Proteomes" id="UP000583752"/>
    </source>
</evidence>
<dbReference type="InterPro" id="IPR014710">
    <property type="entry name" value="RmlC-like_jellyroll"/>
</dbReference>
<sequence>MGTQVEHVAISKKANVYAEGKCISYTLTFPDHTIKTVGVVMPGGVTFAADTDETVEIVEGLGRVRVGHDGAWNACHAGYRFHVAAQTRFEIDAEQPVHYVVHLGRGQAAS</sequence>
<dbReference type="Gene3D" id="2.60.120.10">
    <property type="entry name" value="Jelly Rolls"/>
    <property type="match status" value="1"/>
</dbReference>
<dbReference type="PANTHER" id="PTHR36540:SF1">
    <property type="entry name" value="PYRIMIDINE_PURINE NUCLEOSIDE PHOSPHORYLASE"/>
    <property type="match status" value="1"/>
</dbReference>
<dbReference type="InterPro" id="IPR009664">
    <property type="entry name" value="Ppnp"/>
</dbReference>
<dbReference type="PANTHER" id="PTHR36540">
    <property type="entry name" value="PYRIMIDINE/PURINE NUCLEOSIDE PHOSPHORYLASE"/>
    <property type="match status" value="1"/>
</dbReference>